<evidence type="ECO:0000313" key="3">
    <source>
        <dbReference type="Proteomes" id="UP000749559"/>
    </source>
</evidence>
<name>A0A8J1XQS9_OWEFU</name>
<dbReference type="Proteomes" id="UP000749559">
    <property type="component" value="Unassembled WGS sequence"/>
</dbReference>
<feature type="compositionally biased region" description="Gly residues" evidence="1">
    <location>
        <begin position="5553"/>
        <end position="5569"/>
    </location>
</feature>
<sequence length="5706" mass="602056">MEADDPLKVNQIEMDGTFESFNPIDILVSTVGEDLSISIGNSATMVFDKDTAVNNNGPYSGSSSITANTLTTGSSSSLRFHQCTIQINAISISGTVYGSIDGDLEVDTFSVSNTGAVYLMNQVKFTGKSSARTESITLNGRLNLDYDVTHNGNSWSGLGSNFNIDNLLCEHSSGRFVGGLLELTTSMASIDMVSGCQFEFWPLEDLVYTVAAVNVKSGATMTTHREFERFSGNSLTVGGTLDLDYKCPVVTDAGCYRSELVWDTITVTGNLRAGTLEIDATTLTVSGTIDVTEGGYTADEGPGAGTPHSSGGTGATHASRGGRSHYVTTDVVYIGTFDTFTEWGSGGATAGGHAGGRGGGYIKATIQDLVNNGNINLNGAIGVNGHAGGGAGGCFYADISGSFTGTGYITSNGGQGRSYGGGGSGGRIIVNYQSGGFVSGHAISKGGPAGGSGNSEPGGPGMTYFHKTSLPEYKELRVDNGCQSPRVTMPSGTTATQTEYDSYIETGAIAHLMEASSWTFDIIGIYGGAHLTYDGGNSTLTSTRIVGDDTGYLHVAPWNTLEWTEVSEWRRVNMTWQPYIYENALFILPTAMVEIRQVLDQQGLGINSAMCTSGYLTSSTRQFWGTVQSDNAHVFIGYGATVIMQLPSLRHLDMVGLTIQDGGVLDFRSDDNDLDDQWTLQVIADDLEGDRDGKIRVEGGGEIKAKALYIYSIYLDVDHEGVIQADYQGNLAGVGQGEGYCGGGYGGKGGNSHSASQQPGPVYGNIYEPREFGSGGGSSSASNGRGGGVLKITTANTMIIDGIVSCNGQAGTSHIGGGSGGSIYLDLHHIKGYGAFQVIGGDGFVHSSHSGGGGSGGRIAMYFNSNKTYAGSWDLYGGLGGGYGSAYDGASGTAFFYHQVHDHTTLLINNNMRGAATTTEVAIGNGDYTSLSTDQGKTWFLPISGDHTFSGDNDYKFDEMQIWGQGQLAILTEPVDSNATIFFDNMIGDRTGAIHVGPNQIMDLERPQIDLPFGAHIYDGGFLGLAPDTIVHGVDIWISGILAHVENLTIHHGGQMLLHQLGRTEGNDATYYNFHWVHVQDLGYIDMVSDPVNEPGVNFIVTFMHIDGGGDVGGTHVYIHAENITVDAGGALHADSLGYRTSDNYDENAGLHGIVNPGKGTSTNYYASGGGHGGSGGRGRGDADVIAPNGISSSGTRSGSSTSWGNLYSSHSYTWCPYHYTSSGRWLKTTYSKAYYFTHVETRGNPHFGGWVTQYEVHYIDAETGQKVTYKKKDSLDTWRFPGNTDTSTYLKQEFDEPIYTSQVWIYPIAWSNIIGLGMQFYGHDGLVETAGQAYDDLYEPTDFGSAGGGPAGGRGGGKIWFNVTDTIHIDGVVSSNGGAGISSGTAVSGGGSGGSVWMHAMRITGYGQLQAKGGAGSTVNDRCGGGGSGGRVALYFQQNDTFSDFRYLPAGGLPGHLCHQCEAGGAGTVFIYNMLENHRTLVIDNDNAPHPDQIYVNWEDTTRDGGRTWIMPLSGVHDFASGQHNFHFEELQIYGNAHLAVMPPDVTYDGENYIISPQFVDGNPTFTSSSAYNVSIFFNYMIGDRSGTMHVYDRQDLDLQRDEIDLPFNTYVYDGGHLGLAPDTYVHGVDIHMAGRLSYVRNLTLHHEGFFWCKHLGHTTGDINNTYSFYQVRIQDDSSMNATTDPVSEPGITFDVGAFTVEGGGTLHGTFMTFNVENITVDDGGLIAADGLGYYFTHRNDSHGEDSLHGSVNVGIPTDASTGRGSGGGHGGSGGRGTFNSNHNSGYAYGDLYEPYVFGSAGGASVEGGVPGGTGGGMIWMNVTNMIHIDGEVTCHGGDVADGFGGGGGSGGSIWMYTELIKGYGSIKANGGAGSDGSDSNYRGAGGGGGRIAIYFNVNETMTGFNYHAWGGATGGANAEPGGAGTVFIYAMVQTHRTLIIDNGGQDPKDVEHVLGNYEDISTDGCRTWIHPQSGGHIFSGGADVHDYHFEEIQMYGHAHFAIMTDPPNEETDVHFLYMIGDRTGTVHLGANQTMDLEREEIDLPFSVRVYSHAWLGLAYSTVIHGVSVWLHSTLAHIEDVTLHHGGFLGVFEGGHTLNEDSNVMRIDWVRVQDDSIVQAITDPATENLVTFYMFDLFVEGGAKMIGTQMYINAINITIDDGGEIQSDGQGYRPTDQKNTDTGVNLGTGTTSGSGSSGGGHGGTSGRGGGTASTGQPYGNLFEPTLIGSSGGGGQNYGGNGGGVIWMNVTNILHLDGEIRSNGADAVNYYGGGGSGGSVWIHTELIRGTGNVTANGGGSIGSSGYTGGGGSGGRIAIYFMTNFTYLGGWQCHGGDSNYIAGHHPYYNTEPGGPGTVLMFAEAHDHTTLYINNNDLVSHHVDTLDSYSDLSTDSFKAWMLPAAGEHWLAAGNHQYNFDEFHIYGNAHLAILPEPLESGATLYFVFMIGDRTGHVHIGPDQSMDLERPYLDTPFSTYVYDGGYLGLAPVTDLNSVFVHIEGTLDHIVNLTLVQGGELRMFLTGSTNNYQSLDYEFNGTAIIKAESGITCNGPAAHSEQFNLMFNYLTVEGGGYIQGKHILVNANELTVDDGGLIDVSDGGETANNGEGVGIAHSQGNSGASHAGTGGRGGCSGYKSCRLDRSMPYGNLYEPKKFGSGGAGGNGGNGGGILEIDVTGTLTVDGYISSNSNDIGSSVNDGSSGGSGGSIFINTGNFSGSHTGHIQALGGAGDVAKGGGGSGGRIAIYHYNHITSRPYRGYYDLQGGSPSTYAEPGASGTAFVKHTEDDHITLRVDNRDQFPTVLDDPIRNQGRRLDLSLAAGVGYSKTQSARTYTTASGCTVRSSNGEYHTNYQWQYYPRNNDGNMYKLPNLFDQTFQNSEYQQFMAWGRSTTLTITFPETYFVNHIRVFPNAAYPSRFRVTGALGSSSFDLTSTTVSPASSIKYGSFLRVPAMISLEKVEIYIETTRSDHVNVLDDYASLSELEIWVEGENAESRYEHRELDGIRTWIEPESGTNSYDFDEVYLTGGAHLAFYPMTSLTTPVDIYIGNLNGDKSGHLHIGYEQSVVINETAIDIPFNMHVYESGSADLPARAFFMKTKLYSAGHITGLEDVYVFDGGMVVIDSNSSVGENSVAGQVNIETVHVQDGGTFELKSYDNNDAWELDVVNITVYGGGHFKANAQLNVTATHLFAIYSGGRIDLDHGGFLPGEGFGKGTGAHYGGSGGCHGGSGGRGGGTDIVGESYDSLYSPIHYGSPGGYGASHGTLYFGDEDLENLVVVQGLGGRGGGAIHIDAFHVELDGKITADGEVPHSTYQSLAGGGSGGSILIECDIIAGHGGIYALGGSGDSNGGGGSGGRISVQCDSMDKFNVTTKAYGGASSRESGGAGTVYLQTANATTGDITNRVIIIDNHNREYPQALDWTGPLKNIHQGDYSDISRVGGVTWLFHESQNYVFDDIIVRGNAHVAILSDTDNDDVVVQAERMLGDKSGILHTANKQSFTFENLNVYLPVNIMAYPGSTNKMPVRITLRDVWMENNGTIKQVEDIGIENGGKMHLWSLGHKEGEPNGAYRFENISIRAGGLFEPLTADGASRMALNMTRLTVNGRGVMRCNDIHMEMENMTVDLSGEVHADFTGFASSDGDGQGIDQINGRTLGGSGGAHGGRGGRPASGYYSAMSYGSIYLPNTKGSGGGAPVHGLAGRGGGIFLIEVHETMRIEGRLHSNGEAGQGTHGSGGGGAGGSILVYTHNLDGGGSIEATGGAGQSDLGGGGGGGRIALYYKGDNYYIGEYIVHGGSSRDQYGGAGTVFIEDRTTPEEPHRTFISDNAGYSSTERIAEVEKLDTRGYGVDSSSQTYYTYGNVKFTTTGNVYSYWPYVHHQVWFPFYNLVSGAPTDGYYRTTYQNIDIDIEFPYETYVDHVRIYPQCEDTTTEDTFTNTFMVSSTLDGDEDNHLDSFWSTAHCRVQDEPDHFGTVRIDRNVNKITLNWKSSGSHIGVNELEVYLSEQPGINVQRNYVTTPGSGWITTEDEDVSEFEFEEIHLLGGASLAMTGTDTKILAHSIEGDSSARLEVRKDQIFHTSQDRVVQPFAILAQRDSDLVLPPKYDCKDLDVTIKGTFSKMTNVTVSAECKLTIDHHEPKTNEIDFFDIKTFAEVEVTTADAATTTLVGTVLTVRSGGWLKSQDLELRYTNITVEPNGYLTADEGVPYDIAETGVGVGYRSTSGSSGAGGGGGGGQGQGQIYAGKAHGSFLQPTSFGYNGGHSIFPHMGGLGAGRIHLEISNTFMLDGYLTSRGGQYRSVQAGGGSGGSLFIEAKILGGDGTIDASGGQGYDGSYSNHGGGGGAGRIALYYVDNDFVGAYIAAGGEGGANSENGGPGTIYLHKLPRSETTLLIDKTKANYEEIYEDTTGYDNIEIANRTLYIDNRGRFPLDQNRNLTDGYDDMRQGSATAWALPGSYPSSVVATEFDTEEKPDVVLDEIQVYGGGHIAFIQEDCSTCNIDIRLVGIQGNRQGRIHIGFNQTLFIADGRLPIDMAIYRGGEGTLQGELRVIGVTVRIEGVLKDVENMTIVEGGTLFVSEMVDLNGDRKDTIPFIAINIRNNGKMVANNGIDVRILKGKSLHVFPGGMLESNNLEIIADEVYVDTLASIVSDGLGYASEAGPGKGSRIGANYGSGGSHGGEAGSESTGNEAPIGYGSFTYPRDFGSGGGHGTDTLGYNYDGGAGGGAIKIEAKNVLKIDGNVTASGADGVSGTWSGGGAGGSVYLNTSELDGVGIVGVVGGDGRNGGSGGRISAYYDTSYYIGEFSSSGGSHSGGETGAAGTVFLSDKTTEEKRLQVYNNPNGVQGLRRTRVTIPAVKTEDHNVQVLDLGDYAQVGLVAVDANSIPTTGDRELQVLTVDGDHTAGVHVEPGMWLNIQFNDSAVLSFHVTLYDDAKINLPFETYLKDSRVILYGGELLGLKKLNVSLNGEFIAYPEARLFADYDSEFNLESIEVLDGGILGFEGTAAAEDVMTMSLDALIVRGGGLFYANKLDLTAKTIEIDGQGVIDASGRGYEPGEGSGAGISDAEFKGGSGGSHGGVGGQGSHTTYSSMAYDNVMEPTDYGSGGNKINSEQVGGQGGGVILLSADRIVIDGEIKSNGSTSYTKGCGGGAGGSIVVKAKQVSGSGSVVSSGGDGATVSFCNKYDENLRCEECNNGYYWSDYNCVASCQHTSNECCDQDKYNDACVGSHDACLDSDAHCRSNGYFNFNYCDPIGRTCKGESSPADSKTLGGGGAGGRIAIFASESFTYTGSYRSIGGRSPSEYGGPGTVVVFATDPETEVTTSSLFVDNGGKQPVNDLIADSTQDSCRAYVVADNSFGVSTFDFDEVTITGSAHLAFRSNGGSTITVTFQMLHGDLTGLLHVLQGMPVEIVDGDSPMPASFFLYESAQLQLPAEVFLSGLDYKDVEINGILTGIQDLHIGEGVNIVIGPEGQSAGLDKQEFTMNSVNIYADGVLTSLYGEGATTSRPSLGLTLTEELRLHSGGVIQTNWIRADTGSVLLESASFIQTNARAPTRSDGGRDTPAGGGSGGGHGACGGNGVGQTMVGHPHGILYEPSDFGSQGGIGGAATTGDCYPLYSSEDDVPAAGRGGGIIQLTATGSIEIDGDLFANGEDSQGPRAGGGAGGSIFLSAATEFAGLGTMSAIGGAVDDTDTNCGGGGGGGGRIAIEYDTNNFIGS</sequence>
<dbReference type="Gene3D" id="2.60.120.260">
    <property type="entry name" value="Galactose-binding domain-like"/>
    <property type="match status" value="1"/>
</dbReference>
<feature type="region of interest" description="Disordered" evidence="1">
    <location>
        <begin position="749"/>
        <end position="783"/>
    </location>
</feature>
<dbReference type="PANTHER" id="PTHR31513:SF2">
    <property type="entry name" value="MRAZ"/>
    <property type="match status" value="1"/>
</dbReference>
<proteinExistence type="predicted"/>
<dbReference type="InterPro" id="IPR000421">
    <property type="entry name" value="FA58C"/>
</dbReference>
<feature type="region of interest" description="Disordered" evidence="1">
    <location>
        <begin position="4658"/>
        <end position="4682"/>
    </location>
</feature>
<accession>A0A8J1XQS9</accession>
<reference evidence="2" key="1">
    <citation type="submission" date="2022-03" db="EMBL/GenBank/DDBJ databases">
        <authorList>
            <person name="Martin C."/>
        </authorList>
    </citation>
    <scope>NUCLEOTIDE SEQUENCE</scope>
</reference>
<feature type="non-terminal residue" evidence="2">
    <location>
        <position position="5706"/>
    </location>
</feature>
<feature type="compositionally biased region" description="Gly residues" evidence="1">
    <location>
        <begin position="773"/>
        <end position="783"/>
    </location>
</feature>
<dbReference type="EMBL" id="CAIIXF020000001">
    <property type="protein sequence ID" value="CAH1775844.1"/>
    <property type="molecule type" value="Genomic_DNA"/>
</dbReference>
<evidence type="ECO:0000313" key="2">
    <source>
        <dbReference type="EMBL" id="CAH1775844.1"/>
    </source>
</evidence>
<protein>
    <submittedName>
        <fullName evidence="2">Uncharacterized protein</fullName>
    </submittedName>
</protein>
<gene>
    <name evidence="2" type="ORF">OFUS_LOCUS3093</name>
</gene>
<dbReference type="OrthoDB" id="6286410at2759"/>
<feature type="compositionally biased region" description="Gly residues" evidence="1">
    <location>
        <begin position="2191"/>
        <end position="2213"/>
    </location>
</feature>
<feature type="region of interest" description="Disordered" evidence="1">
    <location>
        <begin position="2167"/>
        <end position="2226"/>
    </location>
</feature>
<feature type="region of interest" description="Disordered" evidence="1">
    <location>
        <begin position="294"/>
        <end position="322"/>
    </location>
</feature>
<feature type="region of interest" description="Disordered" evidence="1">
    <location>
        <begin position="5538"/>
        <end position="5569"/>
    </location>
</feature>
<dbReference type="PROSITE" id="PS50022">
    <property type="entry name" value="FA58C_3"/>
    <property type="match status" value="1"/>
</dbReference>
<organism evidence="2 3">
    <name type="scientific">Owenia fusiformis</name>
    <name type="common">Polychaete worm</name>
    <dbReference type="NCBI Taxonomy" id="6347"/>
    <lineage>
        <taxon>Eukaryota</taxon>
        <taxon>Metazoa</taxon>
        <taxon>Spiralia</taxon>
        <taxon>Lophotrochozoa</taxon>
        <taxon>Annelida</taxon>
        <taxon>Polychaeta</taxon>
        <taxon>Sedentaria</taxon>
        <taxon>Canalipalpata</taxon>
        <taxon>Sabellida</taxon>
        <taxon>Oweniida</taxon>
        <taxon>Oweniidae</taxon>
        <taxon>Owenia</taxon>
    </lineage>
</organism>
<dbReference type="SUPFAM" id="SSF49785">
    <property type="entry name" value="Galactose-binding domain-like"/>
    <property type="match status" value="1"/>
</dbReference>
<feature type="compositionally biased region" description="Gly residues" evidence="1">
    <location>
        <begin position="4658"/>
        <end position="4672"/>
    </location>
</feature>
<evidence type="ECO:0000256" key="1">
    <source>
        <dbReference type="SAM" id="MobiDB-lite"/>
    </source>
</evidence>
<dbReference type="PANTHER" id="PTHR31513">
    <property type="entry name" value="EPHRIN TYPE-B RECEPTOR"/>
    <property type="match status" value="1"/>
</dbReference>
<dbReference type="InterPro" id="IPR008979">
    <property type="entry name" value="Galactose-bd-like_sf"/>
</dbReference>
<keyword evidence="3" id="KW-1185">Reference proteome</keyword>
<comment type="caution">
    <text evidence="2">The sequence shown here is derived from an EMBL/GenBank/DDBJ whole genome shotgun (WGS) entry which is preliminary data.</text>
</comment>